<dbReference type="Proteomes" id="UP000077202">
    <property type="component" value="Unassembled WGS sequence"/>
</dbReference>
<protein>
    <submittedName>
        <fullName evidence="2">Uncharacterized protein</fullName>
    </submittedName>
</protein>
<feature type="compositionally biased region" description="Gly residues" evidence="1">
    <location>
        <begin position="62"/>
        <end position="73"/>
    </location>
</feature>
<comment type="caution">
    <text evidence="2">The sequence shown here is derived from an EMBL/GenBank/DDBJ whole genome shotgun (WGS) entry which is preliminary data.</text>
</comment>
<gene>
    <name evidence="2" type="ORF">AXG93_1615s1190</name>
</gene>
<evidence type="ECO:0000313" key="2">
    <source>
        <dbReference type="EMBL" id="OAE24466.1"/>
    </source>
</evidence>
<keyword evidence="3" id="KW-1185">Reference proteome</keyword>
<proteinExistence type="predicted"/>
<dbReference type="AlphaFoldDB" id="A0A176VX51"/>
<feature type="region of interest" description="Disordered" evidence="1">
    <location>
        <begin position="1"/>
        <end position="102"/>
    </location>
</feature>
<evidence type="ECO:0000313" key="3">
    <source>
        <dbReference type="Proteomes" id="UP000077202"/>
    </source>
</evidence>
<sequence>MQDIEGRLANTSTSPLRTTTLFRDPNPVRSSGGSSGGSEGEGSTSPLGSPRGGPPFPSNSPGGNGGGGGGGGPLNRLMANPQGNPHPPSFTKHSYPKFKGRRDDNDADSYIKLFESVSTTNKENNDADRMRIFPSLLRRKLEVARAQGESKRLHRKISRSPGLNSKDWRGSALFYPASHRLVCDGFATGNGDILPMEQVRYH</sequence>
<accession>A0A176VX51</accession>
<reference evidence="2" key="1">
    <citation type="submission" date="2016-03" db="EMBL/GenBank/DDBJ databases">
        <title>Mechanisms controlling the formation of the plant cell surface in tip-growing cells are functionally conserved among land plants.</title>
        <authorList>
            <person name="Honkanen S."/>
            <person name="Jones V.A."/>
            <person name="Morieri G."/>
            <person name="Champion C."/>
            <person name="Hetherington A.J."/>
            <person name="Kelly S."/>
            <person name="Saint-Marcoux D."/>
            <person name="Proust H."/>
            <person name="Prescott H."/>
            <person name="Dolan L."/>
        </authorList>
    </citation>
    <scope>NUCLEOTIDE SEQUENCE [LARGE SCALE GENOMIC DNA]</scope>
    <source>
        <tissue evidence="2">Whole gametophyte</tissue>
    </source>
</reference>
<name>A0A176VX51_MARPO</name>
<feature type="compositionally biased region" description="Polar residues" evidence="1">
    <location>
        <begin position="9"/>
        <end position="21"/>
    </location>
</feature>
<dbReference type="EMBL" id="LVLJ01002594">
    <property type="protein sequence ID" value="OAE24466.1"/>
    <property type="molecule type" value="Genomic_DNA"/>
</dbReference>
<evidence type="ECO:0000256" key="1">
    <source>
        <dbReference type="SAM" id="MobiDB-lite"/>
    </source>
</evidence>
<organism evidence="2 3">
    <name type="scientific">Marchantia polymorpha subsp. ruderalis</name>
    <dbReference type="NCBI Taxonomy" id="1480154"/>
    <lineage>
        <taxon>Eukaryota</taxon>
        <taxon>Viridiplantae</taxon>
        <taxon>Streptophyta</taxon>
        <taxon>Embryophyta</taxon>
        <taxon>Marchantiophyta</taxon>
        <taxon>Marchantiopsida</taxon>
        <taxon>Marchantiidae</taxon>
        <taxon>Marchantiales</taxon>
        <taxon>Marchantiaceae</taxon>
        <taxon>Marchantia</taxon>
    </lineage>
</organism>